<evidence type="ECO:0000256" key="4">
    <source>
        <dbReference type="ARBA" id="ARBA00023136"/>
    </source>
</evidence>
<keyword evidence="8" id="KW-1185">Reference proteome</keyword>
<reference evidence="7 8" key="1">
    <citation type="submission" date="2024-03" db="EMBL/GenBank/DDBJ databases">
        <title>The genome assembly and annotation of the cricket Gryllus longicercus Weissman &amp; Gray.</title>
        <authorList>
            <person name="Szrajer S."/>
            <person name="Gray D."/>
            <person name="Ylla G."/>
        </authorList>
    </citation>
    <scope>NUCLEOTIDE SEQUENCE [LARGE SCALE GENOMIC DNA]</scope>
    <source>
        <strain evidence="7">DAG 2021-001</strain>
        <tissue evidence="7">Whole body minus gut</tissue>
    </source>
</reference>
<protein>
    <recommendedName>
        <fullName evidence="9">Type-1 angiotensin II receptor-associated protein</fullName>
    </recommendedName>
</protein>
<sequence>MVDLSTIPNAPIKVIFAIHFFLCCWGVQGTWSPNSYFFYNLLFFLTLMWAIQCKDSVEPVEMALFIGVASIILDIIVITVCFPYDRTSNRFSVGMAILNLLIRPVTSMLLYRVHADRSGASGAFSNNLGGLFGATGQRAPYEDIDSVHQIVPGVHSSGAHHDRSNSPAMFAPSGPDNKSPPTYHG</sequence>
<feature type="transmembrane region" description="Helical" evidence="6">
    <location>
        <begin position="34"/>
        <end position="51"/>
    </location>
</feature>
<keyword evidence="3 6" id="KW-1133">Transmembrane helix</keyword>
<comment type="caution">
    <text evidence="7">The sequence shown here is derived from an EMBL/GenBank/DDBJ whole genome shotgun (WGS) entry which is preliminary data.</text>
</comment>
<gene>
    <name evidence="7" type="ORF">R5R35_003572</name>
</gene>
<feature type="region of interest" description="Disordered" evidence="5">
    <location>
        <begin position="155"/>
        <end position="185"/>
    </location>
</feature>
<feature type="transmembrane region" description="Helical" evidence="6">
    <location>
        <begin position="12"/>
        <end position="28"/>
    </location>
</feature>
<organism evidence="7 8">
    <name type="scientific">Gryllus longicercus</name>
    <dbReference type="NCBI Taxonomy" id="2509291"/>
    <lineage>
        <taxon>Eukaryota</taxon>
        <taxon>Metazoa</taxon>
        <taxon>Ecdysozoa</taxon>
        <taxon>Arthropoda</taxon>
        <taxon>Hexapoda</taxon>
        <taxon>Insecta</taxon>
        <taxon>Pterygota</taxon>
        <taxon>Neoptera</taxon>
        <taxon>Polyneoptera</taxon>
        <taxon>Orthoptera</taxon>
        <taxon>Ensifera</taxon>
        <taxon>Gryllidea</taxon>
        <taxon>Grylloidea</taxon>
        <taxon>Gryllidae</taxon>
        <taxon>Gryllinae</taxon>
        <taxon>Gryllus</taxon>
    </lineage>
</organism>
<evidence type="ECO:0000256" key="2">
    <source>
        <dbReference type="ARBA" id="ARBA00022692"/>
    </source>
</evidence>
<evidence type="ECO:0000313" key="7">
    <source>
        <dbReference type="EMBL" id="KAK7793890.1"/>
    </source>
</evidence>
<dbReference type="Proteomes" id="UP001378592">
    <property type="component" value="Unassembled WGS sequence"/>
</dbReference>
<comment type="subcellular location">
    <subcellularLocation>
        <location evidence="1">Membrane</location>
        <topology evidence="1">Multi-pass membrane protein</topology>
    </subcellularLocation>
</comment>
<keyword evidence="4 6" id="KW-0472">Membrane</keyword>
<accession>A0AAN9VCR3</accession>
<dbReference type="InterPro" id="IPR009436">
    <property type="entry name" value="AGTRAP"/>
</dbReference>
<evidence type="ECO:0000256" key="3">
    <source>
        <dbReference type="ARBA" id="ARBA00022989"/>
    </source>
</evidence>
<dbReference type="Pfam" id="PF06396">
    <property type="entry name" value="AGTRAP"/>
    <property type="match status" value="1"/>
</dbReference>
<dbReference type="PANTHER" id="PTHR16521">
    <property type="entry name" value="TYPE-1 ANGIOTENSIN II RECEPTOR-ASSOCIATED PROTEIN"/>
    <property type="match status" value="1"/>
</dbReference>
<dbReference type="GO" id="GO:0005886">
    <property type="term" value="C:plasma membrane"/>
    <property type="evidence" value="ECO:0007669"/>
    <property type="project" value="TreeGrafter"/>
</dbReference>
<evidence type="ECO:0000256" key="5">
    <source>
        <dbReference type="SAM" id="MobiDB-lite"/>
    </source>
</evidence>
<feature type="transmembrane region" description="Helical" evidence="6">
    <location>
        <begin position="63"/>
        <end position="85"/>
    </location>
</feature>
<dbReference type="EMBL" id="JAZDUA010000357">
    <property type="protein sequence ID" value="KAK7793890.1"/>
    <property type="molecule type" value="Genomic_DNA"/>
</dbReference>
<evidence type="ECO:0000313" key="8">
    <source>
        <dbReference type="Proteomes" id="UP001378592"/>
    </source>
</evidence>
<proteinExistence type="predicted"/>
<evidence type="ECO:0008006" key="9">
    <source>
        <dbReference type="Google" id="ProtNLM"/>
    </source>
</evidence>
<dbReference type="GO" id="GO:0038166">
    <property type="term" value="P:angiotensin-activated signaling pathway"/>
    <property type="evidence" value="ECO:0007669"/>
    <property type="project" value="InterPro"/>
</dbReference>
<dbReference type="SMART" id="SM00805">
    <property type="entry name" value="AGTRAP"/>
    <property type="match status" value="1"/>
</dbReference>
<name>A0AAN9VCR3_9ORTH</name>
<dbReference type="PANTHER" id="PTHR16521:SF3">
    <property type="entry name" value="TYPE-1 ANGIOTENSIN II RECEPTOR-ASSOCIATED PROTEIN"/>
    <property type="match status" value="1"/>
</dbReference>
<evidence type="ECO:0000256" key="1">
    <source>
        <dbReference type="ARBA" id="ARBA00004141"/>
    </source>
</evidence>
<evidence type="ECO:0000256" key="6">
    <source>
        <dbReference type="SAM" id="Phobius"/>
    </source>
</evidence>
<dbReference type="AlphaFoldDB" id="A0AAN9VCR3"/>
<keyword evidence="2 6" id="KW-0812">Transmembrane</keyword>